<reference evidence="9 10" key="1">
    <citation type="submission" date="2020-02" db="EMBL/GenBank/DDBJ databases">
        <authorList>
            <person name="Ferguson B K."/>
        </authorList>
    </citation>
    <scope>NUCLEOTIDE SEQUENCE [LARGE SCALE GENOMIC DNA]</scope>
</reference>
<dbReference type="InterPro" id="IPR018152">
    <property type="entry name" value="SOD_Cu/Zn_BS"/>
</dbReference>
<evidence type="ECO:0000313" key="10">
    <source>
        <dbReference type="Proteomes" id="UP000479000"/>
    </source>
</evidence>
<dbReference type="EC" id="1.15.1.1" evidence="7"/>
<dbReference type="Gene3D" id="2.60.40.200">
    <property type="entry name" value="Superoxide dismutase, copper/zinc binding domain"/>
    <property type="match status" value="1"/>
</dbReference>
<dbReference type="PROSITE" id="PS00332">
    <property type="entry name" value="SOD_CU_ZN_2"/>
    <property type="match status" value="1"/>
</dbReference>
<keyword evidence="2 7" id="KW-0479">Metal-binding</keyword>
<proteinExistence type="inferred from homology"/>
<dbReference type="GO" id="GO:0005507">
    <property type="term" value="F:copper ion binding"/>
    <property type="evidence" value="ECO:0007669"/>
    <property type="project" value="InterPro"/>
</dbReference>
<evidence type="ECO:0000256" key="7">
    <source>
        <dbReference type="RuleBase" id="RU000393"/>
    </source>
</evidence>
<comment type="similarity">
    <text evidence="1 7">Belongs to the Cu-Zn superoxide dismutase family.</text>
</comment>
<evidence type="ECO:0000256" key="3">
    <source>
        <dbReference type="ARBA" id="ARBA00022833"/>
    </source>
</evidence>
<keyword evidence="5 7" id="KW-0560">Oxidoreductase</keyword>
<dbReference type="SUPFAM" id="SSF49329">
    <property type="entry name" value="Cu,Zn superoxide dismutase-like"/>
    <property type="match status" value="1"/>
</dbReference>
<dbReference type="EMBL" id="CADCXU010019358">
    <property type="protein sequence ID" value="CAB0007737.1"/>
    <property type="molecule type" value="Genomic_DNA"/>
</dbReference>
<dbReference type="PROSITE" id="PS00087">
    <property type="entry name" value="SOD_CU_ZN_1"/>
    <property type="match status" value="1"/>
</dbReference>
<dbReference type="InterPro" id="IPR001424">
    <property type="entry name" value="SOD_Cu_Zn_dom"/>
</dbReference>
<dbReference type="AlphaFoldDB" id="A0A6H5GXN2"/>
<keyword evidence="6 7" id="KW-0186">Copper</keyword>
<evidence type="ECO:0000256" key="1">
    <source>
        <dbReference type="ARBA" id="ARBA00010457"/>
    </source>
</evidence>
<dbReference type="InterPro" id="IPR036423">
    <property type="entry name" value="SOD-like_Cu/Zn_dom_sf"/>
</dbReference>
<evidence type="ECO:0000256" key="4">
    <source>
        <dbReference type="ARBA" id="ARBA00022862"/>
    </source>
</evidence>
<evidence type="ECO:0000256" key="5">
    <source>
        <dbReference type="ARBA" id="ARBA00023002"/>
    </source>
</evidence>
<gene>
    <name evidence="9" type="ORF">NTEN_LOCUS12998</name>
</gene>
<organism evidence="9 10">
    <name type="scientific">Nesidiocoris tenuis</name>
    <dbReference type="NCBI Taxonomy" id="355587"/>
    <lineage>
        <taxon>Eukaryota</taxon>
        <taxon>Metazoa</taxon>
        <taxon>Ecdysozoa</taxon>
        <taxon>Arthropoda</taxon>
        <taxon>Hexapoda</taxon>
        <taxon>Insecta</taxon>
        <taxon>Pterygota</taxon>
        <taxon>Neoptera</taxon>
        <taxon>Paraneoptera</taxon>
        <taxon>Hemiptera</taxon>
        <taxon>Heteroptera</taxon>
        <taxon>Panheteroptera</taxon>
        <taxon>Cimicomorpha</taxon>
        <taxon>Miridae</taxon>
        <taxon>Dicyphina</taxon>
        <taxon>Nesidiocoris</taxon>
    </lineage>
</organism>
<evidence type="ECO:0000256" key="2">
    <source>
        <dbReference type="ARBA" id="ARBA00022723"/>
    </source>
</evidence>
<dbReference type="InterPro" id="IPR024134">
    <property type="entry name" value="SOD_Cu/Zn_/chaperone"/>
</dbReference>
<accession>A0A6H5GXN2</accession>
<keyword evidence="3 7" id="KW-0862">Zinc</keyword>
<dbReference type="OrthoDB" id="2015551at2759"/>
<dbReference type="Pfam" id="PF00080">
    <property type="entry name" value="Sod_Cu"/>
    <property type="match status" value="1"/>
</dbReference>
<dbReference type="GO" id="GO:0004784">
    <property type="term" value="F:superoxide dismutase activity"/>
    <property type="evidence" value="ECO:0007669"/>
    <property type="project" value="UniProtKB-EC"/>
</dbReference>
<sequence length="196" mass="21241">MISTNRLIPNCHPKICSDIGHCHPNSNYKKSKISLKVSIIDQVITNRHFSVENSRYRNRIFGFQKPESELVIKGEVTGLTPGLHGFHVHEFGDTTNGCTSAGPHFNPDNRTHGAPDDEERHAGDLGNICADPEGVAEFEIRDKILSLCGPMSVIGRSLVVHQDPDDLGKGGHELSKSTGNSGARVVCGVIGISKPQ</sequence>
<dbReference type="Proteomes" id="UP000479000">
    <property type="component" value="Unassembled WGS sequence"/>
</dbReference>
<dbReference type="PANTHER" id="PTHR10003">
    <property type="entry name" value="SUPEROXIDE DISMUTASE CU-ZN -RELATED"/>
    <property type="match status" value="1"/>
</dbReference>
<comment type="cofactor">
    <cofactor evidence="7">
        <name>Zn(2+)</name>
        <dbReference type="ChEBI" id="CHEBI:29105"/>
    </cofactor>
    <text evidence="7">Binds 1 zinc ion per subunit.</text>
</comment>
<comment type="catalytic activity">
    <reaction evidence="7">
        <text>2 superoxide + 2 H(+) = H2O2 + O2</text>
        <dbReference type="Rhea" id="RHEA:20696"/>
        <dbReference type="ChEBI" id="CHEBI:15378"/>
        <dbReference type="ChEBI" id="CHEBI:15379"/>
        <dbReference type="ChEBI" id="CHEBI:16240"/>
        <dbReference type="ChEBI" id="CHEBI:18421"/>
        <dbReference type="EC" id="1.15.1.1"/>
    </reaction>
</comment>
<comment type="cofactor">
    <cofactor evidence="7">
        <name>Cu cation</name>
        <dbReference type="ChEBI" id="CHEBI:23378"/>
    </cofactor>
    <text evidence="7">Binds 1 copper ion per subunit.</text>
</comment>
<keyword evidence="4" id="KW-0049">Antioxidant</keyword>
<evidence type="ECO:0000259" key="8">
    <source>
        <dbReference type="Pfam" id="PF00080"/>
    </source>
</evidence>
<comment type="function">
    <text evidence="7">Destroys radicals which are normally produced within the cells and which are toxic to biological systems.</text>
</comment>
<evidence type="ECO:0000313" key="9">
    <source>
        <dbReference type="EMBL" id="CAB0007737.1"/>
    </source>
</evidence>
<dbReference type="FunFam" id="2.60.40.200:FF:000001">
    <property type="entry name" value="Superoxide dismutase [Cu-Zn]"/>
    <property type="match status" value="1"/>
</dbReference>
<dbReference type="PRINTS" id="PR00068">
    <property type="entry name" value="CUZNDISMTASE"/>
</dbReference>
<feature type="domain" description="Superoxide dismutase copper/zinc binding" evidence="8">
    <location>
        <begin position="67"/>
        <end position="190"/>
    </location>
</feature>
<dbReference type="CDD" id="cd00305">
    <property type="entry name" value="Cu-Zn_Superoxide_Dismutase"/>
    <property type="match status" value="1"/>
</dbReference>
<protein>
    <recommendedName>
        <fullName evidence="7">Superoxide dismutase [Cu-Zn]</fullName>
        <ecNumber evidence="7">1.15.1.1</ecNumber>
    </recommendedName>
</protein>
<evidence type="ECO:0000256" key="6">
    <source>
        <dbReference type="ARBA" id="ARBA00023008"/>
    </source>
</evidence>
<name>A0A6H5GXN2_9HEMI</name>
<keyword evidence="10" id="KW-1185">Reference proteome</keyword>